<dbReference type="HOGENOM" id="CLU_042008_0_0_6"/>
<comment type="caution">
    <text evidence="2">The sequence shown here is derived from an EMBL/GenBank/DDBJ whole genome shotgun (WGS) entry which is preliminary data.</text>
</comment>
<dbReference type="eggNOG" id="ENOG502Z7XX">
    <property type="taxonomic scope" value="Bacteria"/>
</dbReference>
<dbReference type="AlphaFoldDB" id="A4ABD8"/>
<dbReference type="GO" id="GO:0009036">
    <property type="term" value="F:type II site-specific deoxyribonuclease activity"/>
    <property type="evidence" value="ECO:0007669"/>
    <property type="project" value="InterPro"/>
</dbReference>
<evidence type="ECO:0000313" key="3">
    <source>
        <dbReference type="Proteomes" id="UP000019205"/>
    </source>
</evidence>
<evidence type="ECO:0000313" key="2">
    <source>
        <dbReference type="EMBL" id="EAQ96692.1"/>
    </source>
</evidence>
<dbReference type="EMBL" id="AAOA02000004">
    <property type="protein sequence ID" value="EAQ96692.1"/>
    <property type="molecule type" value="Genomic_DNA"/>
</dbReference>
<dbReference type="GO" id="GO:0003677">
    <property type="term" value="F:DNA binding"/>
    <property type="evidence" value="ECO:0007669"/>
    <property type="project" value="InterPro"/>
</dbReference>
<dbReference type="REBASE" id="23999">
    <property type="entry name" value="CliKTORF6704P"/>
</dbReference>
<feature type="domain" description="Restriction endonuclease type II EcoRII C-terminal" evidence="1">
    <location>
        <begin position="233"/>
        <end position="401"/>
    </location>
</feature>
<accession>A4ABD8</accession>
<dbReference type="Gene3D" id="3.40.91.80">
    <property type="match status" value="1"/>
</dbReference>
<dbReference type="Pfam" id="PF09019">
    <property type="entry name" value="EcoRII-C"/>
    <property type="match status" value="1"/>
</dbReference>
<proteinExistence type="predicted"/>
<dbReference type="STRING" id="314285.KT71_06704"/>
<organism evidence="2 3">
    <name type="scientific">Congregibacter litoralis KT71</name>
    <dbReference type="NCBI Taxonomy" id="314285"/>
    <lineage>
        <taxon>Bacteria</taxon>
        <taxon>Pseudomonadati</taxon>
        <taxon>Pseudomonadota</taxon>
        <taxon>Gammaproteobacteria</taxon>
        <taxon>Cellvibrionales</taxon>
        <taxon>Halieaceae</taxon>
        <taxon>Congregibacter</taxon>
    </lineage>
</organism>
<evidence type="ECO:0000259" key="1">
    <source>
        <dbReference type="Pfam" id="PF09019"/>
    </source>
</evidence>
<dbReference type="GO" id="GO:0009307">
    <property type="term" value="P:DNA restriction-modification system"/>
    <property type="evidence" value="ECO:0007669"/>
    <property type="project" value="InterPro"/>
</dbReference>
<dbReference type="Proteomes" id="UP000019205">
    <property type="component" value="Chromosome"/>
</dbReference>
<dbReference type="InterPro" id="IPR038365">
    <property type="entry name" value="EcoRII_C_sf"/>
</dbReference>
<reference evidence="2 3" key="1">
    <citation type="journal article" date="2007" name="Proc. Natl. Acad. Sci. U.S.A.">
        <title>Characterization of a marine gammaproteobacterium capable of aerobic anoxygenic photosynthesis.</title>
        <authorList>
            <person name="Fuchs B.M."/>
            <person name="Spring S."/>
            <person name="Teeling H."/>
            <person name="Quast C."/>
            <person name="Wulf J."/>
            <person name="Schattenhofer M."/>
            <person name="Yan S."/>
            <person name="Ferriera S."/>
            <person name="Johnson J."/>
            <person name="Glockner F.O."/>
            <person name="Amann R."/>
        </authorList>
    </citation>
    <scope>NUCLEOTIDE SEQUENCE [LARGE SCALE GENOMIC DNA]</scope>
    <source>
        <strain evidence="2">KT71</strain>
    </source>
</reference>
<dbReference type="InterPro" id="IPR011335">
    <property type="entry name" value="Restrct_endonuc-II-like"/>
</dbReference>
<protein>
    <recommendedName>
        <fullName evidence="1">Restriction endonuclease type II EcoRII C-terminal domain-containing protein</fullName>
    </recommendedName>
</protein>
<dbReference type="InterPro" id="IPR015109">
    <property type="entry name" value="Restrct_endonuc_II_EcoRII_C"/>
</dbReference>
<sequence>MCAAMNKGHLSEYFVGVGVKILSAVDAEPKSSNQHEIGTTVDMRAFLGTQKTRFGVRYIWLSDEQETISDDGWATHYDSREGKPRAAEYRFYYPPNAITKIMSVGDTLFLAKRPDESILFIVVPSESTIQNQLLWLFGIDEQPQIKFKVQNFEEEQDDAKLDFVSRFILDEIGIEYEDPNANTLDSIIDRFGLIFPKTAEFSDLARLTLPEVDARADADAALLAWLNHEEAMFRRLEKRVVAERITAGFVQDGDIDVDGFISFSLGVQNRRKSRMGHSFENHLKAVFTAHEIRYDSQVVTEKGKKPDFVFPGSSQYFDDRFQAELLTMLAAKSTCKDRWPQILPEAERIERKHLITLEPGISRSQTDTMRASNVQLIIPQGLHSSYANDQRSWLWNVENFLTVVSERQSLI</sequence>
<gene>
    <name evidence="2" type="ORF">KT71_06704</name>
</gene>
<name>A4ABD8_9GAMM</name>
<reference evidence="2 3" key="2">
    <citation type="journal article" date="2009" name="PLoS ONE">
        <title>The photosynthetic apparatus and its regulation in the aerobic gammaproteobacterium Congregibacter litoralis gen. nov., sp. nov.</title>
        <authorList>
            <person name="Spring S."/>
            <person name="Lunsdorf H."/>
            <person name="Fuchs B.M."/>
            <person name="Tindall B.J."/>
        </authorList>
    </citation>
    <scope>NUCLEOTIDE SEQUENCE [LARGE SCALE GENOMIC DNA]</scope>
    <source>
        <strain evidence="2">KT71</strain>
    </source>
</reference>
<dbReference type="SUPFAM" id="SSF52980">
    <property type="entry name" value="Restriction endonuclease-like"/>
    <property type="match status" value="1"/>
</dbReference>
<keyword evidence="3" id="KW-1185">Reference proteome</keyword>